<accession>A0A9E4KBJ9</accession>
<evidence type="ECO:0000313" key="3">
    <source>
        <dbReference type="EMBL" id="MCG7946094.1"/>
    </source>
</evidence>
<feature type="signal peptide" evidence="2">
    <location>
        <begin position="1"/>
        <end position="21"/>
    </location>
</feature>
<dbReference type="PROSITE" id="PS51257">
    <property type="entry name" value="PROKAR_LIPOPROTEIN"/>
    <property type="match status" value="1"/>
</dbReference>
<sequence length="64" mass="6291">MSQAGKLIVLLLLSLMIACGGGGGESDSGTEDSDGTDEPTPVINTPPQVDAGSDQTVTAGQSVT</sequence>
<evidence type="ECO:0000256" key="2">
    <source>
        <dbReference type="SAM" id="SignalP"/>
    </source>
</evidence>
<dbReference type="AlphaFoldDB" id="A0A9E4KBJ9"/>
<name>A0A9E4KBJ9_9GAMM</name>
<feature type="region of interest" description="Disordered" evidence="1">
    <location>
        <begin position="21"/>
        <end position="64"/>
    </location>
</feature>
<organism evidence="3 4">
    <name type="scientific">Candidatus Thiodiazotropha taylori</name>
    <dbReference type="NCBI Taxonomy" id="2792791"/>
    <lineage>
        <taxon>Bacteria</taxon>
        <taxon>Pseudomonadati</taxon>
        <taxon>Pseudomonadota</taxon>
        <taxon>Gammaproteobacteria</taxon>
        <taxon>Chromatiales</taxon>
        <taxon>Sedimenticolaceae</taxon>
        <taxon>Candidatus Thiodiazotropha</taxon>
    </lineage>
</organism>
<proteinExistence type="predicted"/>
<evidence type="ECO:0000313" key="4">
    <source>
        <dbReference type="Proteomes" id="UP000886667"/>
    </source>
</evidence>
<keyword evidence="2" id="KW-0732">Signal</keyword>
<dbReference type="EMBL" id="JAEPCM010000228">
    <property type="protein sequence ID" value="MCG7946094.1"/>
    <property type="molecule type" value="Genomic_DNA"/>
</dbReference>
<protein>
    <submittedName>
        <fullName evidence="3">Uncharacterized protein</fullName>
    </submittedName>
</protein>
<evidence type="ECO:0000256" key="1">
    <source>
        <dbReference type="SAM" id="MobiDB-lite"/>
    </source>
</evidence>
<feature type="chain" id="PRO_5038366743" evidence="2">
    <location>
        <begin position="22"/>
        <end position="64"/>
    </location>
</feature>
<feature type="compositionally biased region" description="Acidic residues" evidence="1">
    <location>
        <begin position="28"/>
        <end position="37"/>
    </location>
</feature>
<feature type="compositionally biased region" description="Polar residues" evidence="1">
    <location>
        <begin position="42"/>
        <end position="64"/>
    </location>
</feature>
<feature type="non-terminal residue" evidence="3">
    <location>
        <position position="64"/>
    </location>
</feature>
<gene>
    <name evidence="3" type="ORF">JAZ07_07055</name>
</gene>
<reference evidence="3" key="1">
    <citation type="journal article" date="2021" name="Proc. Natl. Acad. Sci. U.S.A.">
        <title>Global biogeography of chemosynthetic symbionts reveals both localized and globally distributed symbiont groups. .</title>
        <authorList>
            <person name="Osvatic J.T."/>
            <person name="Wilkins L.G.E."/>
            <person name="Leibrecht L."/>
            <person name="Leray M."/>
            <person name="Zauner S."/>
            <person name="Polzin J."/>
            <person name="Camacho Y."/>
            <person name="Gros O."/>
            <person name="van Gils J.A."/>
            <person name="Eisen J.A."/>
            <person name="Petersen J.M."/>
            <person name="Yuen B."/>
        </authorList>
    </citation>
    <scope>NUCLEOTIDE SEQUENCE</scope>
    <source>
        <strain evidence="3">MAGclacostrist064TRANS</strain>
    </source>
</reference>
<dbReference type="Proteomes" id="UP000886667">
    <property type="component" value="Unassembled WGS sequence"/>
</dbReference>
<comment type="caution">
    <text evidence="3">The sequence shown here is derived from an EMBL/GenBank/DDBJ whole genome shotgun (WGS) entry which is preliminary data.</text>
</comment>